<dbReference type="Proteomes" id="UP000000763">
    <property type="component" value="Chromosome 5"/>
</dbReference>
<feature type="region of interest" description="Disordered" evidence="1">
    <location>
        <begin position="267"/>
        <end position="345"/>
    </location>
</feature>
<feature type="compositionally biased region" description="Low complexity" evidence="1">
    <location>
        <begin position="275"/>
        <end position="291"/>
    </location>
</feature>
<accession>Q6F2M3</accession>
<dbReference type="EMBL" id="AC137611">
    <property type="protein sequence ID" value="AAT69600.1"/>
    <property type="molecule type" value="Genomic_DNA"/>
</dbReference>
<dbReference type="PANTHER" id="PTHR36140:SF1">
    <property type="entry name" value="F-BOX DOMAIN CONTAINING PROTEIN, EXPRESSED"/>
    <property type="match status" value="1"/>
</dbReference>
<evidence type="ECO:0000256" key="1">
    <source>
        <dbReference type="SAM" id="MobiDB-lite"/>
    </source>
</evidence>
<reference evidence="4" key="4">
    <citation type="journal article" date="2008" name="Nucleic Acids Res.">
        <title>The rice annotation project database (RAP-DB): 2008 update.</title>
        <authorList>
            <consortium name="The rice annotation project (RAP)"/>
        </authorList>
    </citation>
    <scope>GENOME REANNOTATION</scope>
    <source>
        <strain evidence="4">cv. Nipponbare</strain>
    </source>
</reference>
<name>Q6F2M3_ORYSJ</name>
<dbReference type="EMBL" id="AC147462">
    <property type="protein sequence ID" value="AAU90091.1"/>
    <property type="molecule type" value="Genomic_DNA"/>
</dbReference>
<reference evidence="3" key="1">
    <citation type="submission" date="2004-10" db="EMBL/GenBank/DDBJ databases">
        <title>Oryza sativa BAC B1110B01 genomic sequence.</title>
        <authorList>
            <person name="Chow T.-Y."/>
            <person name="Hsing Y.-I.C."/>
            <person name="Chen C.-S."/>
            <person name="Chen H.-H."/>
            <person name="Liu S.-M."/>
            <person name="Chao Y.-T."/>
            <person name="Chang S.-J."/>
            <person name="Chen H.-C."/>
            <person name="Chen S.-K."/>
            <person name="Chen T.-R."/>
            <person name="Chen Y.-L."/>
            <person name="Cheng C.-H."/>
            <person name="Chung C.-I."/>
            <person name="Han S.-Y."/>
            <person name="Hsiao S.-H."/>
            <person name="Hsiung J.-N."/>
            <person name="Hsu C.-H."/>
            <person name="Huang J.-J."/>
            <person name="Kau P.-I."/>
            <person name="Lee M.-C."/>
            <person name="Leu H.-L."/>
            <person name="Li Y.-F."/>
            <person name="Lin S.-J."/>
            <person name="Lin Y.-C."/>
            <person name="Wu S.-W."/>
            <person name="Yu C.-Y."/>
            <person name="Yu S.-W."/>
            <person name="Wu H.-P."/>
            <person name="Shaw J.-F."/>
        </authorList>
    </citation>
    <scope>NUCLEOTIDE SEQUENCE</scope>
</reference>
<dbReference type="PANTHER" id="PTHR36140">
    <property type="entry name" value="F-BOX DOMAIN-CONTAINING PROTEIN-RELATED"/>
    <property type="match status" value="1"/>
</dbReference>
<sequence>MAGRVAATFFSCKSFMCCGRREAQGTAIKREALRPACGSEQGQGRRASRAARRAVWASGDGRSGRQAGRSGWSAERGGAAADGGLARWIFTTSSGAPRHLQAVAPPRHHLTGNVVYICRSMPPSSHLIRDLTVGFFHQTHEDDSSSSVAPPRFVPLPSTSSRFGGGELDRVFDNPGLFKNSRLVASRKGQLVLVVCNPLTGEMAILLPVLSGKDRPGLYACALLTADDLQDSADPLPPGPAAFRLLVLYKRRSFTACRSYSSDTKAWSTERKLSGGTDLTTGVGLATAAAGNPKDDGGDSPPSPRRRRRCGRMAGAPRPDPPSAMSRPARRPPLALLHRPEREKG</sequence>
<feature type="compositionally biased region" description="Low complexity" evidence="1">
    <location>
        <begin position="312"/>
        <end position="337"/>
    </location>
</feature>
<gene>
    <name evidence="3" type="ORF">B1110B01.6</name>
    <name evidence="2" type="ORF">OSJNBa0020H14.1</name>
</gene>
<reference evidence="4" key="3">
    <citation type="journal article" date="2005" name="Nature">
        <title>The map-based sequence of the rice genome.</title>
        <authorList>
            <consortium name="International rice genome sequencing project (IRGSP)"/>
            <person name="Matsumoto T."/>
            <person name="Wu J."/>
            <person name="Kanamori H."/>
            <person name="Katayose Y."/>
            <person name="Fujisawa M."/>
            <person name="Namiki N."/>
            <person name="Mizuno H."/>
            <person name="Yamamoto K."/>
            <person name="Antonio B.A."/>
            <person name="Baba T."/>
            <person name="Sakata K."/>
            <person name="Nagamura Y."/>
            <person name="Aoki H."/>
            <person name="Arikawa K."/>
            <person name="Arita K."/>
            <person name="Bito T."/>
            <person name="Chiden Y."/>
            <person name="Fujitsuka N."/>
            <person name="Fukunaka R."/>
            <person name="Hamada M."/>
            <person name="Harada C."/>
            <person name="Hayashi A."/>
            <person name="Hijishita S."/>
            <person name="Honda M."/>
            <person name="Hosokawa S."/>
            <person name="Ichikawa Y."/>
            <person name="Idonuma A."/>
            <person name="Iijima M."/>
            <person name="Ikeda M."/>
            <person name="Ikeno M."/>
            <person name="Ito K."/>
            <person name="Ito S."/>
            <person name="Ito T."/>
            <person name="Ito Y."/>
            <person name="Ito Y."/>
            <person name="Iwabuchi A."/>
            <person name="Kamiya K."/>
            <person name="Karasawa W."/>
            <person name="Kurita K."/>
            <person name="Katagiri S."/>
            <person name="Kikuta A."/>
            <person name="Kobayashi H."/>
            <person name="Kobayashi N."/>
            <person name="Machita K."/>
            <person name="Maehara T."/>
            <person name="Masukawa M."/>
            <person name="Mizubayashi T."/>
            <person name="Mukai Y."/>
            <person name="Nagasaki H."/>
            <person name="Nagata Y."/>
            <person name="Naito S."/>
            <person name="Nakashima M."/>
            <person name="Nakama Y."/>
            <person name="Nakamichi Y."/>
            <person name="Nakamura M."/>
            <person name="Meguro A."/>
            <person name="Negishi M."/>
            <person name="Ohta I."/>
            <person name="Ohta T."/>
            <person name="Okamoto M."/>
            <person name="Ono N."/>
            <person name="Saji S."/>
            <person name="Sakaguchi M."/>
            <person name="Sakai K."/>
            <person name="Shibata M."/>
            <person name="Shimokawa T."/>
            <person name="Song J."/>
            <person name="Takazaki Y."/>
            <person name="Terasawa K."/>
            <person name="Tsugane M."/>
            <person name="Tsuji K."/>
            <person name="Ueda S."/>
            <person name="Waki K."/>
            <person name="Yamagata H."/>
            <person name="Yamamoto M."/>
            <person name="Yamamoto S."/>
            <person name="Yamane H."/>
            <person name="Yoshiki S."/>
            <person name="Yoshihara R."/>
            <person name="Yukawa K."/>
            <person name="Zhong H."/>
            <person name="Yano M."/>
            <person name="Yuan Q."/>
            <person name="Ouyang S."/>
            <person name="Liu J."/>
            <person name="Jones K.M."/>
            <person name="Gansberger K."/>
            <person name="Moffat K."/>
            <person name="Hill J."/>
            <person name="Bera J."/>
            <person name="Fadrosh D."/>
            <person name="Jin S."/>
            <person name="Johri S."/>
            <person name="Kim M."/>
            <person name="Overton L."/>
            <person name="Reardon M."/>
            <person name="Tsitrin T."/>
            <person name="Vuong H."/>
            <person name="Weaver B."/>
            <person name="Ciecko A."/>
            <person name="Tallon L."/>
            <person name="Jackson J."/>
            <person name="Pai G."/>
            <person name="Aken S.V."/>
            <person name="Utterback T."/>
            <person name="Reidmuller S."/>
            <person name="Feldblyum T."/>
            <person name="Hsiao J."/>
            <person name="Zismann V."/>
            <person name="Iobst S."/>
            <person name="de Vazeille A.R."/>
            <person name="Buell C.R."/>
            <person name="Ying K."/>
            <person name="Li Y."/>
            <person name="Lu T."/>
            <person name="Huang Y."/>
            <person name="Zhao Q."/>
            <person name="Feng Q."/>
            <person name="Zhang L."/>
            <person name="Zhu J."/>
            <person name="Weng Q."/>
            <person name="Mu J."/>
            <person name="Lu Y."/>
            <person name="Fan D."/>
            <person name="Liu Y."/>
            <person name="Guan J."/>
            <person name="Zhang Y."/>
            <person name="Yu S."/>
            <person name="Liu X."/>
            <person name="Zhang Y."/>
            <person name="Hong G."/>
            <person name="Han B."/>
            <person name="Choisne N."/>
            <person name="Demange N."/>
            <person name="Orjeda G."/>
            <person name="Samain S."/>
            <person name="Cattolico L."/>
            <person name="Pelletier E."/>
            <person name="Couloux A."/>
            <person name="Segurens B."/>
            <person name="Wincker P."/>
            <person name="D'Hont A."/>
            <person name="Scarpelli C."/>
            <person name="Weissenbach J."/>
            <person name="Salanoubat M."/>
            <person name="Quetier F."/>
            <person name="Yu Y."/>
            <person name="Kim H.R."/>
            <person name="Rambo T."/>
            <person name="Currie J."/>
            <person name="Collura K."/>
            <person name="Luo M."/>
            <person name="Yang T."/>
            <person name="Ammiraju J.S.S."/>
            <person name="Engler F."/>
            <person name="Soderlund C."/>
            <person name="Wing R.A."/>
            <person name="Palmer L.E."/>
            <person name="de la Bastide M."/>
            <person name="Spiegel L."/>
            <person name="Nascimento L."/>
            <person name="Zutavern T."/>
            <person name="O'Shaughnessy A."/>
            <person name="Dike S."/>
            <person name="Dedhia N."/>
            <person name="Preston R."/>
            <person name="Balija V."/>
            <person name="McCombie W.R."/>
            <person name="Chow T."/>
            <person name="Chen H."/>
            <person name="Chung M."/>
            <person name="Chen C."/>
            <person name="Shaw J."/>
            <person name="Wu H."/>
            <person name="Hsiao K."/>
            <person name="Chao Y."/>
            <person name="Chu M."/>
            <person name="Cheng C."/>
            <person name="Hour A."/>
            <person name="Lee P."/>
            <person name="Lin S."/>
            <person name="Lin Y."/>
            <person name="Liou J."/>
            <person name="Liu S."/>
            <person name="Hsing Y."/>
            <person name="Raghuvanshi S."/>
            <person name="Mohanty A."/>
            <person name="Bharti A.K."/>
            <person name="Gaur A."/>
            <person name="Gupta V."/>
            <person name="Kumar D."/>
            <person name="Ravi V."/>
            <person name="Vij S."/>
            <person name="Kapur A."/>
            <person name="Khurana P."/>
            <person name="Khurana P."/>
            <person name="Khurana J.P."/>
            <person name="Tyagi A.K."/>
            <person name="Gaikwad K."/>
            <person name="Singh A."/>
            <person name="Dalal V."/>
            <person name="Srivastava S."/>
            <person name="Dixit A."/>
            <person name="Pal A.K."/>
            <person name="Ghazi I.A."/>
            <person name="Yadav M."/>
            <person name="Pandit A."/>
            <person name="Bhargava A."/>
            <person name="Sureshbabu K."/>
            <person name="Batra K."/>
            <person name="Sharma T.R."/>
            <person name="Mohapatra T."/>
            <person name="Singh N.K."/>
            <person name="Messing J."/>
            <person name="Nelson A.B."/>
            <person name="Fuks G."/>
            <person name="Kavchok S."/>
            <person name="Keizer G."/>
            <person name="Linton E."/>
            <person name="Llaca V."/>
            <person name="Song R."/>
            <person name="Tanyolac B."/>
            <person name="Young S."/>
            <person name="Ho-Il K."/>
            <person name="Hahn J.H."/>
            <person name="Sangsakoo G."/>
            <person name="Vanavichit A."/>
            <person name="de Mattos Luiz.A.T."/>
            <person name="Zimmer P.D."/>
            <person name="Malone G."/>
            <person name="Dellagostin O."/>
            <person name="de Oliveira A.C."/>
            <person name="Bevan M."/>
            <person name="Bancroft I."/>
            <person name="Minx P."/>
            <person name="Cordum H."/>
            <person name="Wilson R."/>
            <person name="Cheng Z."/>
            <person name="Jin W."/>
            <person name="Jiang J."/>
            <person name="Leong S.A."/>
            <person name="Iwama H."/>
            <person name="Gojobori T."/>
            <person name="Itoh T."/>
            <person name="Niimura Y."/>
            <person name="Fujii Y."/>
            <person name="Habara T."/>
            <person name="Sakai H."/>
            <person name="Sato Y."/>
            <person name="Wilson G."/>
            <person name="Kumar K."/>
            <person name="McCouch S."/>
            <person name="Juretic N."/>
            <person name="Hoen D."/>
            <person name="Wright S."/>
            <person name="Bruskiewich R."/>
            <person name="Bureau T."/>
            <person name="Miyao A."/>
            <person name="Hirochika H."/>
            <person name="Nishikawa T."/>
            <person name="Kadowaki K."/>
            <person name="Sugiura M."/>
            <person name="Burr B."/>
            <person name="Sasaki T."/>
        </authorList>
    </citation>
    <scope>NUCLEOTIDE SEQUENCE [LARGE SCALE GENOMIC DNA]</scope>
    <source>
        <strain evidence="4">cv. Nipponbare</strain>
    </source>
</reference>
<reference evidence="2" key="2">
    <citation type="submission" date="2004-10" db="EMBL/GenBank/DDBJ databases">
        <title>Oryza sativa BAC OSJNBa0020H14 genomic sequence.</title>
        <authorList>
            <person name="Chow T.-Y."/>
            <person name="Hsing Y.-I.C."/>
            <person name="Chen C.-S."/>
            <person name="Chen H.-H."/>
            <person name="Liu S.-M."/>
            <person name="Chao Y.-T."/>
            <person name="Chang S.-J."/>
            <person name="Chen H.-C."/>
            <person name="Chen S.-K."/>
            <person name="Chen T.-R."/>
            <person name="Chen Y.-L."/>
            <person name="Cheng C.-H."/>
            <person name="Chung C.-I."/>
            <person name="Han S.-Y."/>
            <person name="Hsiao S.-H."/>
            <person name="Hsiung J.-N."/>
            <person name="Hsu C.-H."/>
            <person name="Huang J.-J."/>
            <person name="Kau P.-I."/>
            <person name="Lee M.-C."/>
            <person name="Leu H.-L."/>
            <person name="Li Y.-F."/>
            <person name="Lin S.-J."/>
            <person name="Lin Y.-C."/>
            <person name="Wu S.-W."/>
            <person name="Yu C.-Y."/>
            <person name="Yu S.-W."/>
            <person name="Wu H.-P."/>
            <person name="Shaw J.-F."/>
        </authorList>
    </citation>
    <scope>NUCLEOTIDE SEQUENCE</scope>
</reference>
<protein>
    <submittedName>
        <fullName evidence="2">Uncharacterized protein</fullName>
    </submittedName>
</protein>
<evidence type="ECO:0000313" key="2">
    <source>
        <dbReference type="EMBL" id="AAT69600.1"/>
    </source>
</evidence>
<organism evidence="2 4">
    <name type="scientific">Oryza sativa subsp. japonica</name>
    <name type="common">Rice</name>
    <dbReference type="NCBI Taxonomy" id="39947"/>
    <lineage>
        <taxon>Eukaryota</taxon>
        <taxon>Viridiplantae</taxon>
        <taxon>Streptophyta</taxon>
        <taxon>Embryophyta</taxon>
        <taxon>Tracheophyta</taxon>
        <taxon>Spermatophyta</taxon>
        <taxon>Magnoliopsida</taxon>
        <taxon>Liliopsida</taxon>
        <taxon>Poales</taxon>
        <taxon>Poaceae</taxon>
        <taxon>BOP clade</taxon>
        <taxon>Oryzoideae</taxon>
        <taxon>Oryzeae</taxon>
        <taxon>Oryzinae</taxon>
        <taxon>Oryza</taxon>
        <taxon>Oryza sativa</taxon>
    </lineage>
</organism>
<dbReference type="AlphaFoldDB" id="Q6F2M3"/>
<evidence type="ECO:0000313" key="3">
    <source>
        <dbReference type="EMBL" id="AAU90091.1"/>
    </source>
</evidence>
<feature type="region of interest" description="Disordered" evidence="1">
    <location>
        <begin position="36"/>
        <end position="78"/>
    </location>
</feature>
<evidence type="ECO:0000313" key="4">
    <source>
        <dbReference type="Proteomes" id="UP000000763"/>
    </source>
</evidence>
<proteinExistence type="predicted"/>